<dbReference type="GeneID" id="36575143"/>
<keyword evidence="4" id="KW-1133">Transmembrane helix</keyword>
<keyword evidence="7" id="KW-1185">Reference proteome</keyword>
<dbReference type="GO" id="GO:0000272">
    <property type="term" value="P:polysaccharide catabolic process"/>
    <property type="evidence" value="ECO:0007669"/>
    <property type="project" value="UniProtKB-KW"/>
</dbReference>
<feature type="region of interest" description="Disordered" evidence="3">
    <location>
        <begin position="270"/>
        <end position="297"/>
    </location>
</feature>
<dbReference type="EMBL" id="KZ679017">
    <property type="protein sequence ID" value="PSS08980.1"/>
    <property type="molecule type" value="Genomic_DNA"/>
</dbReference>
<keyword evidence="2" id="KW-0119">Carbohydrate metabolism</keyword>
<keyword evidence="2" id="KW-0624">Polysaccharide degradation</keyword>
<feature type="transmembrane region" description="Helical" evidence="4">
    <location>
        <begin position="303"/>
        <end position="322"/>
    </location>
</feature>
<evidence type="ECO:0000256" key="3">
    <source>
        <dbReference type="SAM" id="MobiDB-lite"/>
    </source>
</evidence>
<evidence type="ECO:0000256" key="1">
    <source>
        <dbReference type="ARBA" id="ARBA00005519"/>
    </source>
</evidence>
<keyword evidence="4" id="KW-0472">Membrane</keyword>
<dbReference type="InParanoid" id="A0A2T3ARK2"/>
<evidence type="ECO:0000256" key="2">
    <source>
        <dbReference type="RuleBase" id="RU361163"/>
    </source>
</evidence>
<keyword evidence="2" id="KW-0326">Glycosidase</keyword>
<evidence type="ECO:0000313" key="6">
    <source>
        <dbReference type="EMBL" id="PSS08980.1"/>
    </source>
</evidence>
<dbReference type="InterPro" id="IPR013320">
    <property type="entry name" value="ConA-like_dom_sf"/>
</dbReference>
<feature type="chain" id="PRO_5015597855" evidence="5">
    <location>
        <begin position="26"/>
        <end position="324"/>
    </location>
</feature>
<keyword evidence="2 6" id="KW-0378">Hydrolase</keyword>
<dbReference type="Gene3D" id="2.60.120.180">
    <property type="match status" value="1"/>
</dbReference>
<comment type="similarity">
    <text evidence="1 2">Belongs to the glycosyl hydrolase 12 (cellulase H) family.</text>
</comment>
<dbReference type="SUPFAM" id="SSF49899">
    <property type="entry name" value="Concanavalin A-like lectins/glucanases"/>
    <property type="match status" value="1"/>
</dbReference>
<dbReference type="Proteomes" id="UP000241818">
    <property type="component" value="Unassembled WGS sequence"/>
</dbReference>
<evidence type="ECO:0000313" key="7">
    <source>
        <dbReference type="Proteomes" id="UP000241818"/>
    </source>
</evidence>
<accession>A0A2T3ARK2</accession>
<dbReference type="AlphaFoldDB" id="A0A2T3ARK2"/>
<keyword evidence="4" id="KW-0812">Transmembrane</keyword>
<dbReference type="STRING" id="857342.A0A2T3ARK2"/>
<feature type="compositionally biased region" description="Low complexity" evidence="3">
    <location>
        <begin position="271"/>
        <end position="294"/>
    </location>
</feature>
<organism evidence="6 7">
    <name type="scientific">Amorphotheca resinae ATCC 22711</name>
    <dbReference type="NCBI Taxonomy" id="857342"/>
    <lineage>
        <taxon>Eukaryota</taxon>
        <taxon>Fungi</taxon>
        <taxon>Dikarya</taxon>
        <taxon>Ascomycota</taxon>
        <taxon>Pezizomycotina</taxon>
        <taxon>Leotiomycetes</taxon>
        <taxon>Helotiales</taxon>
        <taxon>Amorphothecaceae</taxon>
        <taxon>Amorphotheca</taxon>
    </lineage>
</organism>
<protein>
    <submittedName>
        <fullName evidence="6">Glycoside hydrolase family 12 protein</fullName>
    </submittedName>
</protein>
<reference evidence="6 7" key="1">
    <citation type="journal article" date="2018" name="New Phytol.">
        <title>Comparative genomics and transcriptomics depict ericoid mycorrhizal fungi as versatile saprotrophs and plant mutualists.</title>
        <authorList>
            <person name="Martino E."/>
            <person name="Morin E."/>
            <person name="Grelet G.A."/>
            <person name="Kuo A."/>
            <person name="Kohler A."/>
            <person name="Daghino S."/>
            <person name="Barry K.W."/>
            <person name="Cichocki N."/>
            <person name="Clum A."/>
            <person name="Dockter R.B."/>
            <person name="Hainaut M."/>
            <person name="Kuo R.C."/>
            <person name="LaButti K."/>
            <person name="Lindahl B.D."/>
            <person name="Lindquist E.A."/>
            <person name="Lipzen A."/>
            <person name="Khouja H.R."/>
            <person name="Magnuson J."/>
            <person name="Murat C."/>
            <person name="Ohm R.A."/>
            <person name="Singer S.W."/>
            <person name="Spatafora J.W."/>
            <person name="Wang M."/>
            <person name="Veneault-Fourrey C."/>
            <person name="Henrissat B."/>
            <person name="Grigoriev I.V."/>
            <person name="Martin F.M."/>
            <person name="Perotto S."/>
        </authorList>
    </citation>
    <scope>NUCLEOTIDE SEQUENCE [LARGE SCALE GENOMIC DNA]</scope>
    <source>
        <strain evidence="6 7">ATCC 22711</strain>
    </source>
</reference>
<dbReference type="InterPro" id="IPR013319">
    <property type="entry name" value="GH11/12"/>
</dbReference>
<proteinExistence type="inferred from homology"/>
<dbReference type="RefSeq" id="XP_024717278.1">
    <property type="nucleotide sequence ID" value="XM_024867062.1"/>
</dbReference>
<dbReference type="InterPro" id="IPR002594">
    <property type="entry name" value="GH12"/>
</dbReference>
<sequence length="324" mass="34999">MPTPLAMYPALSILKLAVLFGLASSASPSDVVLCGKYENYTTPSGAFTFSTNQWGADGSGEDCITIFNNGTMFNSTWKWSHNPQSVHSFPNINLNSAKLPLQLSNLSALNIGASWTMAPASRTKKKSLAAISAAADVVVDMFADLDPTRADSTTLPQYEVMIWFAAFDGKKPIGYSSSITNPPTQTLNDTDFSLYMGPNTNGQYVYSWLASSNVNNFDTDISPLLHYLWREKYISESNYLGVVQFGSETFHATSNVTFSVRNFNMSIEAGTPKPTTSAATPSSTSSSAPNPKKSQASGRFNPSLALVMMVTTICTICSWVILGT</sequence>
<evidence type="ECO:0000256" key="5">
    <source>
        <dbReference type="SAM" id="SignalP"/>
    </source>
</evidence>
<dbReference type="PANTHER" id="PTHR34002:SF11">
    <property type="entry name" value="CONCANAVALIN A-LIKE LECTIN_GLUCANASE"/>
    <property type="match status" value="1"/>
</dbReference>
<gene>
    <name evidence="6" type="ORF">M430DRAFT_37122</name>
</gene>
<keyword evidence="5" id="KW-0732">Signal</keyword>
<dbReference type="Pfam" id="PF01670">
    <property type="entry name" value="Glyco_hydro_12"/>
    <property type="match status" value="1"/>
</dbReference>
<dbReference type="PANTHER" id="PTHR34002">
    <property type="entry name" value="BLR1656 PROTEIN"/>
    <property type="match status" value="1"/>
</dbReference>
<feature type="signal peptide" evidence="5">
    <location>
        <begin position="1"/>
        <end position="25"/>
    </location>
</feature>
<evidence type="ECO:0000256" key="4">
    <source>
        <dbReference type="SAM" id="Phobius"/>
    </source>
</evidence>
<dbReference type="GO" id="GO:0008810">
    <property type="term" value="F:cellulase activity"/>
    <property type="evidence" value="ECO:0007669"/>
    <property type="project" value="InterPro"/>
</dbReference>
<name>A0A2T3ARK2_AMORE</name>
<dbReference type="OrthoDB" id="89349at2759"/>